<evidence type="ECO:0000313" key="8">
    <source>
        <dbReference type="Proteomes" id="UP001470288"/>
    </source>
</evidence>
<evidence type="ECO:0000313" key="7">
    <source>
        <dbReference type="EMBL" id="MEQ2579802.1"/>
    </source>
</evidence>
<dbReference type="Proteomes" id="UP001470288">
    <property type="component" value="Unassembled WGS sequence"/>
</dbReference>
<sequence length="878" mass="100442">MGGYKDTITWRKIYGNAIDNKEECEFLRIEYEKFRDNARLLAGEIASILPEYTVHDITHIDALWDMTDVFLSRDYFLSPIECFVLGGAFILHDLGMLLAAYPEGRKGIQKQNIWKDTVANLCKQRGLSYNFEELDNIDKDVEKIATEKTLRLLHGQKAKELAMISWKDSNEKDMYLIDDKKLRDAYGTIIGKIAQSHWLYCEDLPQEFPTVLGALSIFLEAWTVDPLKLACILRIADAMHIDDRRAPSILKAVREINRGSELHWVFQEKLYKPRIENNRVVYTSKSAFGLSEIDAWWLCYDTLRMIDTELKNVDSLLLEQRRESFGVIGVYGIDSLEQIQKFITVDNWKPVDTCIRVNNVAKLVNTLGGVQLYGDNKWVPLRELIQNAADAIRARRCIDGESEDYGDIYLSWGEEDGREFVQIEDNGIGMSPNVMINVLLDFGQSFWSTPQMHIEFPGLEQKSFKSTGKFGIGFFSVFMWGENVKVISNRYDKARDNTMVLEFVNGVNSRPILRKANAEEVIKNGGTRIKIYLSKISVGEIFESNLRSMMDVEETLSKLCFSLDCNLYINNNSKKLLVRANDWLCMGTEEFLSRLLGKKCLEQLAKEKLDMYELLRNNIAIIKEEDGTVVGRACLLIIEEKWKIRNTIMGIVTIDGFETTALSGIIGVLKGSTEKASRDVAIPILSQTALDRWIEEQTKLIVSSDLTNERQIEIASFACALSPKITELKIARWKDTYVNYSQIVEIVRKQKFTQYYLVQDAAVDNWEHDEKKKLNMRDNVFVCAMGCPGILQTGTVHAYITWPRFRRKNSRGFWCAVVEKQIVEAIAEASNSSVDSILDAMQFSDDDTKYNAVVGEADNNVEMRVDVDIVNLNNKEKK</sequence>
<comment type="similarity">
    <text evidence="1">Belongs to the heat shock protein 90 family.</text>
</comment>
<evidence type="ECO:0000256" key="4">
    <source>
        <dbReference type="ARBA" id="ARBA00023186"/>
    </source>
</evidence>
<dbReference type="RefSeq" id="WP_349144965.1">
    <property type="nucleotide sequence ID" value="NZ_JBBMFC010000028.1"/>
</dbReference>
<keyword evidence="4" id="KW-0143">Chaperone</keyword>
<dbReference type="Pfam" id="PF24391">
    <property type="entry name" value="HD-CE"/>
    <property type="match status" value="1"/>
</dbReference>
<keyword evidence="5" id="KW-0175">Coiled coil</keyword>
<dbReference type="Pfam" id="PF13589">
    <property type="entry name" value="HATPase_c_3"/>
    <property type="match status" value="1"/>
</dbReference>
<keyword evidence="8" id="KW-1185">Reference proteome</keyword>
<gene>
    <name evidence="7" type="ORF">WMO62_13375</name>
</gene>
<evidence type="ECO:0000256" key="1">
    <source>
        <dbReference type="ARBA" id="ARBA00008239"/>
    </source>
</evidence>
<dbReference type="InterPro" id="IPR056471">
    <property type="entry name" value="HD-CE"/>
</dbReference>
<protein>
    <submittedName>
        <fullName evidence="7">ATP-binding protein</fullName>
    </submittedName>
</protein>
<keyword evidence="2" id="KW-0547">Nucleotide-binding</keyword>
<evidence type="ECO:0000259" key="6">
    <source>
        <dbReference type="Pfam" id="PF24391"/>
    </source>
</evidence>
<dbReference type="PANTHER" id="PTHR11528">
    <property type="entry name" value="HEAT SHOCK PROTEIN 90 FAMILY MEMBER"/>
    <property type="match status" value="1"/>
</dbReference>
<feature type="coiled-coil region" evidence="5">
    <location>
        <begin position="598"/>
        <end position="625"/>
    </location>
</feature>
<dbReference type="SUPFAM" id="SSF55874">
    <property type="entry name" value="ATPase domain of HSP90 chaperone/DNA topoisomerase II/histidine kinase"/>
    <property type="match status" value="1"/>
</dbReference>
<evidence type="ECO:0000256" key="5">
    <source>
        <dbReference type="SAM" id="Coils"/>
    </source>
</evidence>
<evidence type="ECO:0000256" key="3">
    <source>
        <dbReference type="ARBA" id="ARBA00022840"/>
    </source>
</evidence>
<accession>A0ABV1I3M7</accession>
<proteinExistence type="inferred from homology"/>
<feature type="domain" description="HD-CE" evidence="6">
    <location>
        <begin position="49"/>
        <end position="312"/>
    </location>
</feature>
<organism evidence="7 8">
    <name type="scientific">Hominiventricola aquisgranensis</name>
    <dbReference type="NCBI Taxonomy" id="3133164"/>
    <lineage>
        <taxon>Bacteria</taxon>
        <taxon>Bacillati</taxon>
        <taxon>Bacillota</taxon>
        <taxon>Clostridia</taxon>
        <taxon>Lachnospirales</taxon>
        <taxon>Lachnospiraceae</taxon>
        <taxon>Hominiventricola</taxon>
    </lineage>
</organism>
<evidence type="ECO:0000256" key="2">
    <source>
        <dbReference type="ARBA" id="ARBA00022741"/>
    </source>
</evidence>
<dbReference type="PRINTS" id="PR00775">
    <property type="entry name" value="HEATSHOCK90"/>
</dbReference>
<dbReference type="InterPro" id="IPR036890">
    <property type="entry name" value="HATPase_C_sf"/>
</dbReference>
<keyword evidence="3 7" id="KW-0067">ATP-binding</keyword>
<dbReference type="EMBL" id="JBBMFC010000028">
    <property type="protein sequence ID" value="MEQ2579802.1"/>
    <property type="molecule type" value="Genomic_DNA"/>
</dbReference>
<dbReference type="GO" id="GO:0005524">
    <property type="term" value="F:ATP binding"/>
    <property type="evidence" value="ECO:0007669"/>
    <property type="project" value="UniProtKB-KW"/>
</dbReference>
<dbReference type="InterPro" id="IPR020575">
    <property type="entry name" value="Hsp90_N"/>
</dbReference>
<comment type="caution">
    <text evidence="7">The sequence shown here is derived from an EMBL/GenBank/DDBJ whole genome shotgun (WGS) entry which is preliminary data.</text>
</comment>
<dbReference type="Gene3D" id="3.30.565.10">
    <property type="entry name" value="Histidine kinase-like ATPase, C-terminal domain"/>
    <property type="match status" value="1"/>
</dbReference>
<dbReference type="InterPro" id="IPR001404">
    <property type="entry name" value="Hsp90_fam"/>
</dbReference>
<name>A0ABV1I3M7_9FIRM</name>
<reference evidence="7 8" key="1">
    <citation type="submission" date="2024-03" db="EMBL/GenBank/DDBJ databases">
        <title>Human intestinal bacterial collection.</title>
        <authorList>
            <person name="Pauvert C."/>
            <person name="Hitch T.C.A."/>
            <person name="Clavel T."/>
        </authorList>
    </citation>
    <scope>NUCLEOTIDE SEQUENCE [LARGE SCALE GENOMIC DNA]</scope>
    <source>
        <strain evidence="7 8">CLA-AA-H78B</strain>
    </source>
</reference>